<gene>
    <name evidence="2" type="ORF">I79_025062</name>
</gene>
<evidence type="ECO:0000313" key="2">
    <source>
        <dbReference type="EMBL" id="EGW15343.1"/>
    </source>
</evidence>
<proteinExistence type="predicted"/>
<organism evidence="2 3">
    <name type="scientific">Cricetulus griseus</name>
    <name type="common">Chinese hamster</name>
    <name type="synonym">Cricetulus barabensis griseus</name>
    <dbReference type="NCBI Taxonomy" id="10029"/>
    <lineage>
        <taxon>Eukaryota</taxon>
        <taxon>Metazoa</taxon>
        <taxon>Chordata</taxon>
        <taxon>Craniata</taxon>
        <taxon>Vertebrata</taxon>
        <taxon>Euteleostomi</taxon>
        <taxon>Mammalia</taxon>
        <taxon>Eutheria</taxon>
        <taxon>Euarchontoglires</taxon>
        <taxon>Glires</taxon>
        <taxon>Rodentia</taxon>
        <taxon>Myomorpha</taxon>
        <taxon>Muroidea</taxon>
        <taxon>Cricetidae</taxon>
        <taxon>Cricetinae</taxon>
        <taxon>Cricetulus</taxon>
    </lineage>
</organism>
<evidence type="ECO:0000256" key="1">
    <source>
        <dbReference type="SAM" id="MobiDB-lite"/>
    </source>
</evidence>
<protein>
    <submittedName>
        <fullName evidence="2">Uncharacterized protein</fullName>
    </submittedName>
</protein>
<sequence length="76" mass="7670">MAPSLRCPTMAASLTPALELQHCPSFTAGVPRAAHRLVKASVRASPSPNVRAVRGAGLGAGSHPIGYRAAGGARDP</sequence>
<name>G3IMC4_CRIGR</name>
<dbReference type="AlphaFoldDB" id="G3IMC4"/>
<dbReference type="InParanoid" id="G3IMC4"/>
<reference evidence="3" key="1">
    <citation type="journal article" date="2011" name="Nat. Biotechnol.">
        <title>The genomic sequence of the Chinese hamster ovary (CHO)-K1 cell line.</title>
        <authorList>
            <person name="Xu X."/>
            <person name="Nagarajan H."/>
            <person name="Lewis N.E."/>
            <person name="Pan S."/>
            <person name="Cai Z."/>
            <person name="Liu X."/>
            <person name="Chen W."/>
            <person name="Xie M."/>
            <person name="Wang W."/>
            <person name="Hammond S."/>
            <person name="Andersen M.R."/>
            <person name="Neff N."/>
            <person name="Passarelli B."/>
            <person name="Koh W."/>
            <person name="Fan H.C."/>
            <person name="Wang J."/>
            <person name="Gui Y."/>
            <person name="Lee K.H."/>
            <person name="Betenbaugh M.J."/>
            <person name="Quake S.R."/>
            <person name="Famili I."/>
            <person name="Palsson B.O."/>
            <person name="Wang J."/>
        </authorList>
    </citation>
    <scope>NUCLEOTIDE SEQUENCE [LARGE SCALE GENOMIC DNA]</scope>
    <source>
        <strain evidence="3">CHO K1 cell line</strain>
    </source>
</reference>
<evidence type="ECO:0000313" key="3">
    <source>
        <dbReference type="Proteomes" id="UP000001075"/>
    </source>
</evidence>
<accession>G3IMC4</accession>
<feature type="region of interest" description="Disordered" evidence="1">
    <location>
        <begin position="53"/>
        <end position="76"/>
    </location>
</feature>
<dbReference type="EMBL" id="JH004652">
    <property type="protein sequence ID" value="EGW15343.1"/>
    <property type="molecule type" value="Genomic_DNA"/>
</dbReference>
<dbReference type="Proteomes" id="UP000001075">
    <property type="component" value="Unassembled WGS sequence"/>
</dbReference>